<evidence type="ECO:0000256" key="2">
    <source>
        <dbReference type="PROSITE-ProRule" id="PRU00335"/>
    </source>
</evidence>
<feature type="region of interest" description="Disordered" evidence="3">
    <location>
        <begin position="190"/>
        <end position="225"/>
    </location>
</feature>
<feature type="domain" description="HTH tetR-type" evidence="4">
    <location>
        <begin position="4"/>
        <end position="64"/>
    </location>
</feature>
<dbReference type="PROSITE" id="PS50977">
    <property type="entry name" value="HTH_TETR_2"/>
    <property type="match status" value="1"/>
</dbReference>
<gene>
    <name evidence="5" type="ORF">GCM10017600_20740</name>
</gene>
<dbReference type="PANTHER" id="PTHR30328">
    <property type="entry name" value="TRANSCRIPTIONAL REPRESSOR"/>
    <property type="match status" value="1"/>
</dbReference>
<organism evidence="5 6">
    <name type="scientific">Streptosporangium carneum</name>
    <dbReference type="NCBI Taxonomy" id="47481"/>
    <lineage>
        <taxon>Bacteria</taxon>
        <taxon>Bacillati</taxon>
        <taxon>Actinomycetota</taxon>
        <taxon>Actinomycetes</taxon>
        <taxon>Streptosporangiales</taxon>
        <taxon>Streptosporangiaceae</taxon>
        <taxon>Streptosporangium</taxon>
    </lineage>
</organism>
<dbReference type="InterPro" id="IPR041467">
    <property type="entry name" value="Sco4008_C"/>
</dbReference>
<dbReference type="Gene3D" id="1.10.357.10">
    <property type="entry name" value="Tetracycline Repressor, domain 2"/>
    <property type="match status" value="1"/>
</dbReference>
<dbReference type="InterPro" id="IPR009057">
    <property type="entry name" value="Homeodomain-like_sf"/>
</dbReference>
<dbReference type="InterPro" id="IPR050109">
    <property type="entry name" value="HTH-type_TetR-like_transc_reg"/>
</dbReference>
<dbReference type="InterPro" id="IPR001647">
    <property type="entry name" value="HTH_TetR"/>
</dbReference>
<dbReference type="SUPFAM" id="SSF46689">
    <property type="entry name" value="Homeodomain-like"/>
    <property type="match status" value="1"/>
</dbReference>
<dbReference type="Proteomes" id="UP001143474">
    <property type="component" value="Unassembled WGS sequence"/>
</dbReference>
<dbReference type="AlphaFoldDB" id="A0A9W6HZS9"/>
<feature type="DNA-binding region" description="H-T-H motif" evidence="2">
    <location>
        <begin position="27"/>
        <end position="46"/>
    </location>
</feature>
<protein>
    <submittedName>
        <fullName evidence="5">HTH-type transcriptional repressor</fullName>
    </submittedName>
</protein>
<dbReference type="Pfam" id="PF00440">
    <property type="entry name" value="TetR_N"/>
    <property type="match status" value="1"/>
</dbReference>
<reference evidence="5" key="2">
    <citation type="submission" date="2023-01" db="EMBL/GenBank/DDBJ databases">
        <authorList>
            <person name="Sun Q."/>
            <person name="Evtushenko L."/>
        </authorList>
    </citation>
    <scope>NUCLEOTIDE SEQUENCE</scope>
    <source>
        <strain evidence="5">VKM Ac-2007</strain>
    </source>
</reference>
<evidence type="ECO:0000256" key="3">
    <source>
        <dbReference type="SAM" id="MobiDB-lite"/>
    </source>
</evidence>
<dbReference type="InterPro" id="IPR036271">
    <property type="entry name" value="Tet_transcr_reg_TetR-rel_C_sf"/>
</dbReference>
<dbReference type="RefSeq" id="WP_271217168.1">
    <property type="nucleotide sequence ID" value="NZ_BSEV01000003.1"/>
</dbReference>
<name>A0A9W6HZS9_9ACTN</name>
<dbReference type="Pfam" id="PF17926">
    <property type="entry name" value="TetR_C_21"/>
    <property type="match status" value="1"/>
</dbReference>
<dbReference type="EMBL" id="BSEV01000003">
    <property type="protein sequence ID" value="GLK08669.1"/>
    <property type="molecule type" value="Genomic_DNA"/>
</dbReference>
<proteinExistence type="predicted"/>
<evidence type="ECO:0000313" key="5">
    <source>
        <dbReference type="EMBL" id="GLK08669.1"/>
    </source>
</evidence>
<sequence length="225" mass="24287">MSKEATKDALLAAARSEFAAHGIAGARVDRIAERAGVNKERIYGYFGSKEKLFDRVMEVVLDEMAEVVAMPGDDPVEYVGRIHDFYLAHPELIRLMTWESLHYREDALEGQHERIARCAAKAESLAAGLGREPSPDVARTMMTLIGLAAWPMVMPRLGRIVVGEEFGGEEGHLRMREHLVDFVRAALGRDADGGTAENSTGSTDGSTGNAGSAGNAEESGDGDAR</sequence>
<dbReference type="SUPFAM" id="SSF48498">
    <property type="entry name" value="Tetracyclin repressor-like, C-terminal domain"/>
    <property type="match status" value="1"/>
</dbReference>
<dbReference type="PRINTS" id="PR00455">
    <property type="entry name" value="HTHTETR"/>
</dbReference>
<dbReference type="GO" id="GO:0003677">
    <property type="term" value="F:DNA binding"/>
    <property type="evidence" value="ECO:0007669"/>
    <property type="project" value="UniProtKB-UniRule"/>
</dbReference>
<accession>A0A9W6HZS9</accession>
<evidence type="ECO:0000313" key="6">
    <source>
        <dbReference type="Proteomes" id="UP001143474"/>
    </source>
</evidence>
<feature type="compositionally biased region" description="Low complexity" evidence="3">
    <location>
        <begin position="197"/>
        <end position="217"/>
    </location>
</feature>
<keyword evidence="1 2" id="KW-0238">DNA-binding</keyword>
<comment type="caution">
    <text evidence="5">The sequence shown here is derived from an EMBL/GenBank/DDBJ whole genome shotgun (WGS) entry which is preliminary data.</text>
</comment>
<evidence type="ECO:0000259" key="4">
    <source>
        <dbReference type="PROSITE" id="PS50977"/>
    </source>
</evidence>
<keyword evidence="6" id="KW-1185">Reference proteome</keyword>
<evidence type="ECO:0000256" key="1">
    <source>
        <dbReference type="ARBA" id="ARBA00023125"/>
    </source>
</evidence>
<dbReference type="PANTHER" id="PTHR30328:SF54">
    <property type="entry name" value="HTH-TYPE TRANSCRIPTIONAL REPRESSOR SCO4008"/>
    <property type="match status" value="1"/>
</dbReference>
<reference evidence="5" key="1">
    <citation type="journal article" date="2014" name="Int. J. Syst. Evol. Microbiol.">
        <title>Complete genome sequence of Corynebacterium casei LMG S-19264T (=DSM 44701T), isolated from a smear-ripened cheese.</title>
        <authorList>
            <consortium name="US DOE Joint Genome Institute (JGI-PGF)"/>
            <person name="Walter F."/>
            <person name="Albersmeier A."/>
            <person name="Kalinowski J."/>
            <person name="Ruckert C."/>
        </authorList>
    </citation>
    <scope>NUCLEOTIDE SEQUENCE</scope>
    <source>
        <strain evidence="5">VKM Ac-2007</strain>
    </source>
</reference>
<dbReference type="GO" id="GO:0006355">
    <property type="term" value="P:regulation of DNA-templated transcription"/>
    <property type="evidence" value="ECO:0007669"/>
    <property type="project" value="UniProtKB-ARBA"/>
</dbReference>